<feature type="compositionally biased region" description="Acidic residues" evidence="1">
    <location>
        <begin position="195"/>
        <end position="207"/>
    </location>
</feature>
<evidence type="ECO:0000256" key="1">
    <source>
        <dbReference type="SAM" id="MobiDB-lite"/>
    </source>
</evidence>
<dbReference type="eggNOG" id="ENOG502TM3A">
    <property type="taxonomic scope" value="Eukaryota"/>
</dbReference>
<dbReference type="HOGENOM" id="CLU_427665_0_0_1"/>
<feature type="region of interest" description="Disordered" evidence="1">
    <location>
        <begin position="191"/>
        <end position="243"/>
    </location>
</feature>
<feature type="region of interest" description="Disordered" evidence="1">
    <location>
        <begin position="603"/>
        <end position="639"/>
    </location>
</feature>
<accession>E6ZUM8</accession>
<dbReference type="Proteomes" id="UP000008867">
    <property type="component" value="Chromosome 20"/>
</dbReference>
<dbReference type="OrthoDB" id="2556029at2759"/>
<dbReference type="AlphaFoldDB" id="E6ZUM8"/>
<feature type="compositionally biased region" description="Basic and acidic residues" evidence="1">
    <location>
        <begin position="208"/>
        <end position="217"/>
    </location>
</feature>
<feature type="compositionally biased region" description="Acidic residues" evidence="1">
    <location>
        <begin position="218"/>
        <end position="237"/>
    </location>
</feature>
<feature type="region of interest" description="Disordered" evidence="1">
    <location>
        <begin position="1"/>
        <end position="26"/>
    </location>
</feature>
<dbReference type="VEuPathDB" id="FungiDB:sr16514"/>
<name>E6ZUM8_SPORE</name>
<reference evidence="2 3" key="1">
    <citation type="journal article" date="2010" name="Science">
        <title>Pathogenicity determinants in smut fungi revealed by genome comparison.</title>
        <authorList>
            <person name="Schirawski J."/>
            <person name="Mannhaupt G."/>
            <person name="Muench K."/>
            <person name="Brefort T."/>
            <person name="Schipper K."/>
            <person name="Doehlemann G."/>
            <person name="Di Stasio M."/>
            <person name="Roessel N."/>
            <person name="Mendoza-Mendoza A."/>
            <person name="Pester D."/>
            <person name="Mueller O."/>
            <person name="Winterberg B."/>
            <person name="Meyer E."/>
            <person name="Ghareeb H."/>
            <person name="Wollenberg T."/>
            <person name="Muensterkoetter M."/>
            <person name="Wong P."/>
            <person name="Walter M."/>
            <person name="Stukenbrock E."/>
            <person name="Gueldener U."/>
            <person name="Kahmann R."/>
        </authorList>
    </citation>
    <scope>NUCLEOTIDE SEQUENCE [LARGE SCALE GENOMIC DNA]</scope>
    <source>
        <strain evidence="3">SRZ2</strain>
    </source>
</reference>
<gene>
    <name evidence="2" type="ORF">sr16514</name>
</gene>
<evidence type="ECO:0000313" key="2">
    <source>
        <dbReference type="EMBL" id="CBQ70935.1"/>
    </source>
</evidence>
<dbReference type="EMBL" id="FQ311442">
    <property type="protein sequence ID" value="CBQ70935.1"/>
    <property type="molecule type" value="Genomic_DNA"/>
</dbReference>
<keyword evidence="3" id="KW-1185">Reference proteome</keyword>
<organism evidence="2 3">
    <name type="scientific">Sporisorium reilianum (strain SRZ2)</name>
    <name type="common">Maize head smut fungus</name>
    <dbReference type="NCBI Taxonomy" id="999809"/>
    <lineage>
        <taxon>Eukaryota</taxon>
        <taxon>Fungi</taxon>
        <taxon>Dikarya</taxon>
        <taxon>Basidiomycota</taxon>
        <taxon>Ustilaginomycotina</taxon>
        <taxon>Ustilaginomycetes</taxon>
        <taxon>Ustilaginales</taxon>
        <taxon>Ustilaginaceae</taxon>
        <taxon>Sporisorium</taxon>
    </lineage>
</organism>
<sequence length="639" mass="70443">MLNTSTAPLQGDAGPADDIAATTPGAQHAASTQLSLPLEIWHRIINLLLPTNRPEHNVYPQPNFKSVNHRAECIRTSHRDLAALALCCRQLHPLATQALYAAPFLSTPRKVSRLARSLSRNDDEDEGKAQGAQTCLSAQAVRALHVKCQLTGDTKQSTKVKRARASDVGVLLSCVDDIRYLSLEISEGRKSKYDDAEDAEDADEYEADKDHDDHNDDDKADDDSDEYDDDADNEEHDEDNHPFIHLLSTSTKCRLRGLRYRAEKDIPNASLARATSFAPLSRLTHLELARKLPSQDLIAFVLGAPRLAPSQPKVAEAIAAGLSPNSTLECLRFSDSMGTLMIRGFAEYAAERQFSGPEAFSFRHDAAALEVLYSLTTHSTNLPRLRLLIIEVRSGVIDMPLELLKQLKRSRVLKKAYTDFPPLADGSDEYGDSSLASVFSASMRDHASGDRSLEAAISAVDPSWQDHFRATDEYWRQVHQGKHALQRLWNDARVRAGLAPTEIRLVADRFGDYWDESECNFRCQATGVDGAAQGGGPSDVGVWADADVFELVETQPWLSYFQLARYGCCSWSGALPRDSNPNVSVTDDGGEARRIVVPQIVKLERRPLDEQEGQDGGEDGGGLKRQRTEENAVQEAGTS</sequence>
<proteinExistence type="predicted"/>
<protein>
    <submittedName>
        <fullName evidence="2">Uncharacterized protein</fullName>
    </submittedName>
</protein>
<evidence type="ECO:0000313" key="3">
    <source>
        <dbReference type="Proteomes" id="UP000008867"/>
    </source>
</evidence>